<dbReference type="Proteomes" id="UP001302126">
    <property type="component" value="Unassembled WGS sequence"/>
</dbReference>
<feature type="compositionally biased region" description="Acidic residues" evidence="1">
    <location>
        <begin position="68"/>
        <end position="90"/>
    </location>
</feature>
<evidence type="ECO:0000313" key="2">
    <source>
        <dbReference type="EMBL" id="KAK4183196.1"/>
    </source>
</evidence>
<evidence type="ECO:0000256" key="1">
    <source>
        <dbReference type="SAM" id="MobiDB-lite"/>
    </source>
</evidence>
<feature type="region of interest" description="Disordered" evidence="1">
    <location>
        <begin position="115"/>
        <end position="172"/>
    </location>
</feature>
<organism evidence="2 3">
    <name type="scientific">Podospora australis</name>
    <dbReference type="NCBI Taxonomy" id="1536484"/>
    <lineage>
        <taxon>Eukaryota</taxon>
        <taxon>Fungi</taxon>
        <taxon>Dikarya</taxon>
        <taxon>Ascomycota</taxon>
        <taxon>Pezizomycotina</taxon>
        <taxon>Sordariomycetes</taxon>
        <taxon>Sordariomycetidae</taxon>
        <taxon>Sordariales</taxon>
        <taxon>Podosporaceae</taxon>
        <taxon>Podospora</taxon>
    </lineage>
</organism>
<sequence length="394" mass="44475">MSRTTTSMTTRTYDSGPLPLRAIGSQKRNYKTPSPARKNSKVKSFIIHQSFSTDSGYGNEDKVWSGEENNDDTEFDTDEEEAEETEEEEEFTLHPSDPFSDTILRAQLAERVYAEFKPDSSSTSSQRQRNNAHGKRLSQELPSASSRPVKRTKTIPLDRTSLASTSQATRVGSGIPPRGVLSLLAAPLPPFACPFYTNNPKKYQKCLAVHLPTAKAVKQHILRDHKRKEYCPICGATFDSAPEARTHIAARDCELQSPLEIEGLHGDLMDRLERFEWRTRKMSEEEVWVEIFRICFPEVENLPTKARLDGSDQVVRAVIAARRFWDERGRYIVSVWLKARRLDVSGDDEEGRLRLEALEVLVARGFLERVISGMRGAQGCSEQAEGVKRAVTMP</sequence>
<reference evidence="2" key="2">
    <citation type="submission" date="2023-05" db="EMBL/GenBank/DDBJ databases">
        <authorList>
            <consortium name="Lawrence Berkeley National Laboratory"/>
            <person name="Steindorff A."/>
            <person name="Hensen N."/>
            <person name="Bonometti L."/>
            <person name="Westerberg I."/>
            <person name="Brannstrom I.O."/>
            <person name="Guillou S."/>
            <person name="Cros-Aarteil S."/>
            <person name="Calhoun S."/>
            <person name="Haridas S."/>
            <person name="Kuo A."/>
            <person name="Mondo S."/>
            <person name="Pangilinan J."/>
            <person name="Riley R."/>
            <person name="Labutti K."/>
            <person name="Andreopoulos B."/>
            <person name="Lipzen A."/>
            <person name="Chen C."/>
            <person name="Yanf M."/>
            <person name="Daum C."/>
            <person name="Ng V."/>
            <person name="Clum A."/>
            <person name="Ohm R."/>
            <person name="Martin F."/>
            <person name="Silar P."/>
            <person name="Natvig D."/>
            <person name="Lalanne C."/>
            <person name="Gautier V."/>
            <person name="Ament-Velasquez S.L."/>
            <person name="Kruys A."/>
            <person name="Hutchinson M.I."/>
            <person name="Powell A.J."/>
            <person name="Barry K."/>
            <person name="Miller A.N."/>
            <person name="Grigoriev I.V."/>
            <person name="Debuchy R."/>
            <person name="Gladieux P."/>
            <person name="Thoren M.H."/>
            <person name="Johannesson H."/>
        </authorList>
    </citation>
    <scope>NUCLEOTIDE SEQUENCE</scope>
    <source>
        <strain evidence="2">PSN309</strain>
    </source>
</reference>
<dbReference type="AlphaFoldDB" id="A0AAN6WKZ3"/>
<name>A0AAN6WKZ3_9PEZI</name>
<feature type="compositionally biased region" description="Polar residues" evidence="1">
    <location>
        <begin position="47"/>
        <end position="56"/>
    </location>
</feature>
<evidence type="ECO:0008006" key="4">
    <source>
        <dbReference type="Google" id="ProtNLM"/>
    </source>
</evidence>
<dbReference type="PANTHER" id="PTHR38166:SF1">
    <property type="entry name" value="C2H2-TYPE DOMAIN-CONTAINING PROTEIN"/>
    <property type="match status" value="1"/>
</dbReference>
<evidence type="ECO:0000313" key="3">
    <source>
        <dbReference type="Proteomes" id="UP001302126"/>
    </source>
</evidence>
<dbReference type="EMBL" id="MU864568">
    <property type="protein sequence ID" value="KAK4183196.1"/>
    <property type="molecule type" value="Genomic_DNA"/>
</dbReference>
<reference evidence="2" key="1">
    <citation type="journal article" date="2023" name="Mol. Phylogenet. Evol.">
        <title>Genome-scale phylogeny and comparative genomics of the fungal order Sordariales.</title>
        <authorList>
            <person name="Hensen N."/>
            <person name="Bonometti L."/>
            <person name="Westerberg I."/>
            <person name="Brannstrom I.O."/>
            <person name="Guillou S."/>
            <person name="Cros-Aarteil S."/>
            <person name="Calhoun S."/>
            <person name="Haridas S."/>
            <person name="Kuo A."/>
            <person name="Mondo S."/>
            <person name="Pangilinan J."/>
            <person name="Riley R."/>
            <person name="LaButti K."/>
            <person name="Andreopoulos B."/>
            <person name="Lipzen A."/>
            <person name="Chen C."/>
            <person name="Yan M."/>
            <person name="Daum C."/>
            <person name="Ng V."/>
            <person name="Clum A."/>
            <person name="Steindorff A."/>
            <person name="Ohm R.A."/>
            <person name="Martin F."/>
            <person name="Silar P."/>
            <person name="Natvig D.O."/>
            <person name="Lalanne C."/>
            <person name="Gautier V."/>
            <person name="Ament-Velasquez S.L."/>
            <person name="Kruys A."/>
            <person name="Hutchinson M.I."/>
            <person name="Powell A.J."/>
            <person name="Barry K."/>
            <person name="Miller A.N."/>
            <person name="Grigoriev I.V."/>
            <person name="Debuchy R."/>
            <person name="Gladieux P."/>
            <person name="Hiltunen Thoren M."/>
            <person name="Johannesson H."/>
        </authorList>
    </citation>
    <scope>NUCLEOTIDE SEQUENCE</scope>
    <source>
        <strain evidence="2">PSN309</strain>
    </source>
</reference>
<gene>
    <name evidence="2" type="ORF">QBC35DRAFT_508488</name>
</gene>
<accession>A0AAN6WKZ3</accession>
<proteinExistence type="predicted"/>
<keyword evidence="3" id="KW-1185">Reference proteome</keyword>
<feature type="compositionally biased region" description="Low complexity" evidence="1">
    <location>
        <begin position="1"/>
        <end position="12"/>
    </location>
</feature>
<comment type="caution">
    <text evidence="2">The sequence shown here is derived from an EMBL/GenBank/DDBJ whole genome shotgun (WGS) entry which is preliminary data.</text>
</comment>
<dbReference type="PANTHER" id="PTHR38166">
    <property type="entry name" value="C2H2-TYPE DOMAIN-CONTAINING PROTEIN-RELATED"/>
    <property type="match status" value="1"/>
</dbReference>
<feature type="compositionally biased region" description="Polar residues" evidence="1">
    <location>
        <begin position="161"/>
        <end position="170"/>
    </location>
</feature>
<feature type="region of interest" description="Disordered" evidence="1">
    <location>
        <begin position="1"/>
        <end position="100"/>
    </location>
</feature>
<protein>
    <recommendedName>
        <fullName evidence="4">C2H2-type domain-containing protein</fullName>
    </recommendedName>
</protein>